<dbReference type="GO" id="GO:0005737">
    <property type="term" value="C:cytoplasm"/>
    <property type="evidence" value="ECO:0007669"/>
    <property type="project" value="TreeGrafter"/>
</dbReference>
<evidence type="ECO:0000256" key="3">
    <source>
        <dbReference type="ARBA" id="ARBA00022630"/>
    </source>
</evidence>
<comment type="cofactor">
    <cofactor evidence="1 6">
        <name>FAD</name>
        <dbReference type="ChEBI" id="CHEBI:57692"/>
    </cofactor>
</comment>
<dbReference type="PANTHER" id="PTHR11530">
    <property type="entry name" value="D-AMINO ACID OXIDASE"/>
    <property type="match status" value="1"/>
</dbReference>
<accession>A0A9W9FYK8</accession>
<dbReference type="EMBL" id="JAPQKH010000003">
    <property type="protein sequence ID" value="KAJ5108807.1"/>
    <property type="molecule type" value="Genomic_DNA"/>
</dbReference>
<dbReference type="SUPFAM" id="SSF54373">
    <property type="entry name" value="FAD-linked reductases, C-terminal domain"/>
    <property type="match status" value="1"/>
</dbReference>
<evidence type="ECO:0000256" key="6">
    <source>
        <dbReference type="PIRSR" id="PIRSR000189-1"/>
    </source>
</evidence>
<reference evidence="8" key="2">
    <citation type="journal article" date="2023" name="IMA Fungus">
        <title>Comparative genomic study of the Penicillium genus elucidates a diverse pangenome and 15 lateral gene transfer events.</title>
        <authorList>
            <person name="Petersen C."/>
            <person name="Sorensen T."/>
            <person name="Nielsen M.R."/>
            <person name="Sondergaard T.E."/>
            <person name="Sorensen J.L."/>
            <person name="Fitzpatrick D.A."/>
            <person name="Frisvad J.C."/>
            <person name="Nielsen K.L."/>
        </authorList>
    </citation>
    <scope>NUCLEOTIDE SEQUENCE</scope>
    <source>
        <strain evidence="8">IBT 30069</strain>
    </source>
</reference>
<dbReference type="AlphaFoldDB" id="A0A9W9FYK8"/>
<sequence length="372" mass="40984">PSRFNRKQEGAYQLTCFRAGVSGLTTAYLLSKDPANKLTILAKHMPGDYDIRYASPWAGADYLPFGKEGSNQREWERASWPALREIAEKFPEAGLDFRNCLIYKRKKDPGPAARDKISKSVQPLPWFADFMPNFKVISPDPPTPDIDSIQSFTSICINTAIYLPWLVGQCVKNGVVFKRTSFKHISEATNAHHSGQKTDVIVNCTGLSSKFLDGVRDDNLYPDRGQIVIVRNDPGSIVSVSEPEGGKHEVSYIIPRACGGGTIIGGSHHQHDWNPLPDPNLANRIMKRAIAIRPQLVKEGQGIECLDIVRHGVGLRPMRHGGPRVEKDQVEGVSVVHNYGHGGFGYQASFGCAATAVSLVEEALSKKTRVKL</sequence>
<protein>
    <recommendedName>
        <fullName evidence="7">FAD dependent oxidoreductase domain-containing protein</fullName>
    </recommendedName>
</protein>
<dbReference type="PIRSF" id="PIRSF000189">
    <property type="entry name" value="D-aa_oxidase"/>
    <property type="match status" value="1"/>
</dbReference>
<organism evidence="8 9">
    <name type="scientific">Penicillium angulare</name>
    <dbReference type="NCBI Taxonomy" id="116970"/>
    <lineage>
        <taxon>Eukaryota</taxon>
        <taxon>Fungi</taxon>
        <taxon>Dikarya</taxon>
        <taxon>Ascomycota</taxon>
        <taxon>Pezizomycotina</taxon>
        <taxon>Eurotiomycetes</taxon>
        <taxon>Eurotiomycetidae</taxon>
        <taxon>Eurotiales</taxon>
        <taxon>Aspergillaceae</taxon>
        <taxon>Penicillium</taxon>
    </lineage>
</organism>
<dbReference type="InterPro" id="IPR023209">
    <property type="entry name" value="DAO"/>
</dbReference>
<feature type="binding site" evidence="6">
    <location>
        <position position="343"/>
    </location>
    <ligand>
        <name>D-dopa</name>
        <dbReference type="ChEBI" id="CHEBI:149689"/>
    </ligand>
</feature>
<feature type="binding site" evidence="6">
    <location>
        <position position="252"/>
    </location>
    <ligand>
        <name>D-dopa</name>
        <dbReference type="ChEBI" id="CHEBI:149689"/>
    </ligand>
</feature>
<evidence type="ECO:0000256" key="4">
    <source>
        <dbReference type="ARBA" id="ARBA00022827"/>
    </source>
</evidence>
<dbReference type="Gene3D" id="3.30.9.10">
    <property type="entry name" value="D-Amino Acid Oxidase, subunit A, domain 2"/>
    <property type="match status" value="1"/>
</dbReference>
<evidence type="ECO:0000256" key="1">
    <source>
        <dbReference type="ARBA" id="ARBA00001974"/>
    </source>
</evidence>
<gene>
    <name evidence="8" type="ORF">N7456_005482</name>
</gene>
<dbReference type="OrthoDB" id="409956at2759"/>
<dbReference type="InterPro" id="IPR006076">
    <property type="entry name" value="FAD-dep_OxRdtase"/>
</dbReference>
<reference evidence="8" key="1">
    <citation type="submission" date="2022-11" db="EMBL/GenBank/DDBJ databases">
        <authorList>
            <person name="Petersen C."/>
        </authorList>
    </citation>
    <scope>NUCLEOTIDE SEQUENCE</scope>
    <source>
        <strain evidence="8">IBT 30069</strain>
    </source>
</reference>
<dbReference type="Gene3D" id="3.40.50.720">
    <property type="entry name" value="NAD(P)-binding Rossmann-like Domain"/>
    <property type="match status" value="1"/>
</dbReference>
<dbReference type="GO" id="GO:0071949">
    <property type="term" value="F:FAD binding"/>
    <property type="evidence" value="ECO:0007669"/>
    <property type="project" value="InterPro"/>
</dbReference>
<evidence type="ECO:0000259" key="7">
    <source>
        <dbReference type="Pfam" id="PF01266"/>
    </source>
</evidence>
<dbReference type="SUPFAM" id="SSF51971">
    <property type="entry name" value="Nucleotide-binding domain"/>
    <property type="match status" value="1"/>
</dbReference>
<evidence type="ECO:0000313" key="9">
    <source>
        <dbReference type="Proteomes" id="UP001149165"/>
    </source>
</evidence>
<keyword evidence="4 6" id="KW-0274">FAD</keyword>
<dbReference type="Proteomes" id="UP001149165">
    <property type="component" value="Unassembled WGS sequence"/>
</dbReference>
<feature type="binding site" evidence="6">
    <location>
        <position position="205"/>
    </location>
    <ligand>
        <name>FAD</name>
        <dbReference type="ChEBI" id="CHEBI:57692"/>
    </ligand>
</feature>
<dbReference type="Pfam" id="PF01266">
    <property type="entry name" value="DAO"/>
    <property type="match status" value="1"/>
</dbReference>
<comment type="caution">
    <text evidence="8">The sequence shown here is derived from an EMBL/GenBank/DDBJ whole genome shotgun (WGS) entry which is preliminary data.</text>
</comment>
<proteinExistence type="inferred from homology"/>
<dbReference type="InterPro" id="IPR006181">
    <property type="entry name" value="D-amino_acid_oxidase_CS"/>
</dbReference>
<comment type="similarity">
    <text evidence="2">Belongs to the DAMOX/DASOX family.</text>
</comment>
<name>A0A9W9FYK8_9EURO</name>
<dbReference type="GO" id="GO:0019478">
    <property type="term" value="P:D-amino acid catabolic process"/>
    <property type="evidence" value="ECO:0007669"/>
    <property type="project" value="TreeGrafter"/>
</dbReference>
<evidence type="ECO:0000256" key="5">
    <source>
        <dbReference type="ARBA" id="ARBA00023002"/>
    </source>
</evidence>
<keyword evidence="5" id="KW-0560">Oxidoreductase</keyword>
<evidence type="ECO:0000256" key="2">
    <source>
        <dbReference type="ARBA" id="ARBA00006730"/>
    </source>
</evidence>
<dbReference type="PANTHER" id="PTHR11530:SF16">
    <property type="entry name" value="D-AMINO ACID OXIDASE (AFU_ORTHOLOGUE AFUA_5G11290)"/>
    <property type="match status" value="1"/>
</dbReference>
<keyword evidence="3" id="KW-0285">Flavoprotein</keyword>
<keyword evidence="9" id="KW-1185">Reference proteome</keyword>
<feature type="non-terminal residue" evidence="8">
    <location>
        <position position="1"/>
    </location>
</feature>
<evidence type="ECO:0000313" key="8">
    <source>
        <dbReference type="EMBL" id="KAJ5108807.1"/>
    </source>
</evidence>
<dbReference type="PROSITE" id="PS00677">
    <property type="entry name" value="DAO"/>
    <property type="match status" value="1"/>
</dbReference>
<feature type="domain" description="FAD dependent oxidoreductase" evidence="7">
    <location>
        <begin position="19"/>
        <end position="356"/>
    </location>
</feature>
<dbReference type="GO" id="GO:0003884">
    <property type="term" value="F:D-amino-acid oxidase activity"/>
    <property type="evidence" value="ECO:0007669"/>
    <property type="project" value="InterPro"/>
</dbReference>